<dbReference type="PROSITE" id="PS50893">
    <property type="entry name" value="ABC_TRANSPORTER_2"/>
    <property type="match status" value="1"/>
</dbReference>
<evidence type="ECO:0000256" key="1">
    <source>
        <dbReference type="ARBA" id="ARBA00004651"/>
    </source>
</evidence>
<keyword evidence="11" id="KW-1185">Reference proteome</keyword>
<reference evidence="11" key="1">
    <citation type="journal article" date="2019" name="Int. J. Syst. Evol. Microbiol.">
        <title>The Global Catalogue of Microorganisms (GCM) 10K type strain sequencing project: providing services to taxonomists for standard genome sequencing and annotation.</title>
        <authorList>
            <consortium name="The Broad Institute Genomics Platform"/>
            <consortium name="The Broad Institute Genome Sequencing Center for Infectious Disease"/>
            <person name="Wu L."/>
            <person name="Ma J."/>
        </authorList>
    </citation>
    <scope>NUCLEOTIDE SEQUENCE [LARGE SCALE GENOMIC DNA]</scope>
    <source>
        <strain evidence="11">JCM 17217</strain>
    </source>
</reference>
<dbReference type="SUPFAM" id="SSF90123">
    <property type="entry name" value="ABC transporter transmembrane region"/>
    <property type="match status" value="1"/>
</dbReference>
<evidence type="ECO:0000259" key="9">
    <source>
        <dbReference type="PROSITE" id="PS50929"/>
    </source>
</evidence>
<dbReference type="InterPro" id="IPR027417">
    <property type="entry name" value="P-loop_NTPase"/>
</dbReference>
<keyword evidence="2 7" id="KW-0812">Transmembrane</keyword>
<dbReference type="Pfam" id="PF00005">
    <property type="entry name" value="ABC_tran"/>
    <property type="match status" value="1"/>
</dbReference>
<dbReference type="InterPro" id="IPR036640">
    <property type="entry name" value="ABC1_TM_sf"/>
</dbReference>
<evidence type="ECO:0000256" key="7">
    <source>
        <dbReference type="SAM" id="Phobius"/>
    </source>
</evidence>
<feature type="domain" description="ABC transporter" evidence="8">
    <location>
        <begin position="348"/>
        <end position="582"/>
    </location>
</feature>
<feature type="transmembrane region" description="Helical" evidence="7">
    <location>
        <begin position="249"/>
        <end position="271"/>
    </location>
</feature>
<feature type="transmembrane region" description="Helical" evidence="7">
    <location>
        <begin position="25"/>
        <end position="49"/>
    </location>
</feature>
<keyword evidence="5 7" id="KW-1133">Transmembrane helix</keyword>
<feature type="transmembrane region" description="Helical" evidence="7">
    <location>
        <begin position="162"/>
        <end position="180"/>
    </location>
</feature>
<evidence type="ECO:0000313" key="10">
    <source>
        <dbReference type="EMBL" id="GAA3980362.1"/>
    </source>
</evidence>
<dbReference type="InterPro" id="IPR003593">
    <property type="entry name" value="AAA+_ATPase"/>
</dbReference>
<keyword evidence="4 10" id="KW-0067">ATP-binding</keyword>
<feature type="transmembrane region" description="Helical" evidence="7">
    <location>
        <begin position="134"/>
        <end position="156"/>
    </location>
</feature>
<dbReference type="GO" id="GO:0005524">
    <property type="term" value="F:ATP binding"/>
    <property type="evidence" value="ECO:0007669"/>
    <property type="project" value="UniProtKB-KW"/>
</dbReference>
<dbReference type="InterPro" id="IPR003439">
    <property type="entry name" value="ABC_transporter-like_ATP-bd"/>
</dbReference>
<comment type="subcellular location">
    <subcellularLocation>
        <location evidence="1">Cell membrane</location>
        <topology evidence="1">Multi-pass membrane protein</topology>
    </subcellularLocation>
</comment>
<dbReference type="PANTHER" id="PTHR43394">
    <property type="entry name" value="ATP-DEPENDENT PERMEASE MDL1, MITOCHONDRIAL"/>
    <property type="match status" value="1"/>
</dbReference>
<evidence type="ECO:0000256" key="2">
    <source>
        <dbReference type="ARBA" id="ARBA00022692"/>
    </source>
</evidence>
<organism evidence="10 11">
    <name type="scientific">Hymenobacter antarcticus</name>
    <dbReference type="NCBI Taxonomy" id="486270"/>
    <lineage>
        <taxon>Bacteria</taxon>
        <taxon>Pseudomonadati</taxon>
        <taxon>Bacteroidota</taxon>
        <taxon>Cytophagia</taxon>
        <taxon>Cytophagales</taxon>
        <taxon>Hymenobacteraceae</taxon>
        <taxon>Hymenobacter</taxon>
    </lineage>
</organism>
<dbReference type="InterPro" id="IPR011527">
    <property type="entry name" value="ABC1_TM_dom"/>
</dbReference>
<dbReference type="PROSITE" id="PS50929">
    <property type="entry name" value="ABC_TM1F"/>
    <property type="match status" value="1"/>
</dbReference>
<evidence type="ECO:0000256" key="3">
    <source>
        <dbReference type="ARBA" id="ARBA00022741"/>
    </source>
</evidence>
<dbReference type="Proteomes" id="UP001501556">
    <property type="component" value="Unassembled WGS sequence"/>
</dbReference>
<dbReference type="Gene3D" id="3.40.50.300">
    <property type="entry name" value="P-loop containing nucleotide triphosphate hydrolases"/>
    <property type="match status" value="1"/>
</dbReference>
<evidence type="ECO:0000256" key="4">
    <source>
        <dbReference type="ARBA" id="ARBA00022840"/>
    </source>
</evidence>
<sequence length="584" mass="62336">MSDASSLSPVQRLFRLLAAERRDIVYLYIYAALAGVISLSLPLGVQSVIGFVSSGAVSTSLVVLIGFIVLGTLLVGGLQIMQLHLIEYIQQRLMARVALDFAVRLPRVRAESLEGEYLPELMNRLLDVPTLQKGLATMLVEFSAAGLQIVFGLVLLSFYHPIFIVFGLLLVLLLWGLIAATGPRGLRTSIVESKYKYQVVAWLEDVARTVGSFRLPARQNLALGRTDELLNSHLSARDAHFRVLVAQSWGFVIFKTLITAGLLGIGCWLLIDKQINIGQFVAAEIVIIVTINAVEKIILKIDIVYDALTAIDKIGHVLDLETVAPPAGTAALPTGTVTGTEPAPGLTVAVRDLTYRYPQATRNVLEGVTFALAAGDHLALVGADGGGKSTLLRLLAGQLNGYTGQVAYSGLSLPDLSPDALAAAVGDSLVHQHLFSGTVLENITLGQTHLTAADAAWAVDLVGLRDDLYAHPDGLNSRVGPGYSLGSGATQKLLLARAVVSRPRLLLLDALLPAAALAEQVRTLRRLVAPDLPWTVIVATTQPELLALLTRVAVMDEGKLVAEGTLEELRDSPALRGVLVAGEN</sequence>
<dbReference type="EMBL" id="BAABDI010000019">
    <property type="protein sequence ID" value="GAA3980362.1"/>
    <property type="molecule type" value="Genomic_DNA"/>
</dbReference>
<dbReference type="Gene3D" id="1.20.1560.10">
    <property type="entry name" value="ABC transporter type 1, transmembrane domain"/>
    <property type="match status" value="1"/>
</dbReference>
<keyword evidence="6 7" id="KW-0472">Membrane</keyword>
<keyword evidence="3" id="KW-0547">Nucleotide-binding</keyword>
<evidence type="ECO:0000256" key="5">
    <source>
        <dbReference type="ARBA" id="ARBA00022989"/>
    </source>
</evidence>
<feature type="transmembrane region" description="Helical" evidence="7">
    <location>
        <begin position="61"/>
        <end position="86"/>
    </location>
</feature>
<proteinExistence type="predicted"/>
<dbReference type="Pfam" id="PF00664">
    <property type="entry name" value="ABC_membrane"/>
    <property type="match status" value="1"/>
</dbReference>
<dbReference type="SUPFAM" id="SSF52540">
    <property type="entry name" value="P-loop containing nucleoside triphosphate hydrolases"/>
    <property type="match status" value="1"/>
</dbReference>
<comment type="caution">
    <text evidence="10">The sequence shown here is derived from an EMBL/GenBank/DDBJ whole genome shotgun (WGS) entry which is preliminary data.</text>
</comment>
<dbReference type="PANTHER" id="PTHR43394:SF4">
    <property type="entry name" value="TOXIN SECRETION ABC TRANSPORTER ATP-BINDING PROTEIN"/>
    <property type="match status" value="1"/>
</dbReference>
<evidence type="ECO:0000256" key="6">
    <source>
        <dbReference type="ARBA" id="ARBA00023136"/>
    </source>
</evidence>
<dbReference type="InterPro" id="IPR039421">
    <property type="entry name" value="Type_1_exporter"/>
</dbReference>
<protein>
    <submittedName>
        <fullName evidence="10">ATP-binding cassette domain-containing protein</fullName>
    </submittedName>
</protein>
<evidence type="ECO:0000259" key="8">
    <source>
        <dbReference type="PROSITE" id="PS50893"/>
    </source>
</evidence>
<name>A0ABP7QCQ1_9BACT</name>
<gene>
    <name evidence="10" type="ORF">GCM10022407_26980</name>
</gene>
<dbReference type="SMART" id="SM00382">
    <property type="entry name" value="AAA"/>
    <property type="match status" value="1"/>
</dbReference>
<accession>A0ABP7QCQ1</accession>
<evidence type="ECO:0000313" key="11">
    <source>
        <dbReference type="Proteomes" id="UP001501556"/>
    </source>
</evidence>
<feature type="domain" description="ABC transmembrane type-1" evidence="9">
    <location>
        <begin position="29"/>
        <end position="306"/>
    </location>
</feature>